<evidence type="ECO:0000313" key="10">
    <source>
        <dbReference type="EMBL" id="TDQ04786.1"/>
    </source>
</evidence>
<dbReference type="InterPro" id="IPR050819">
    <property type="entry name" value="Tripeptidyl-peptidase_I"/>
</dbReference>
<evidence type="ECO:0000256" key="5">
    <source>
        <dbReference type="ARBA" id="ARBA00022825"/>
    </source>
</evidence>
<feature type="chain" id="PRO_5020706157" evidence="8">
    <location>
        <begin position="29"/>
        <end position="801"/>
    </location>
</feature>
<reference evidence="10 11" key="1">
    <citation type="submission" date="2019-03" db="EMBL/GenBank/DDBJ databases">
        <title>Genomic Encyclopedia of Type Strains, Phase IV (KMG-IV): sequencing the most valuable type-strain genomes for metagenomic binning, comparative biology and taxonomic classification.</title>
        <authorList>
            <person name="Goeker M."/>
        </authorList>
    </citation>
    <scope>NUCLEOTIDE SEQUENCE [LARGE SCALE GENOMIC DNA]</scope>
    <source>
        <strain evidence="10 11">DSM 45361</strain>
    </source>
</reference>
<sequence>MRLTRAASAALISAVPLVALAVALPADADSQPHVTPLSTSAAPNIASASKLGPADANKQVQVAVSLNLRDRAGLDAFIAQVNDPHSALYQHYLTPQQFAERYAPTQAQVDSVRKYLADQGLSVTGVASNRMAVDAKGTTAQLENAFHTAMSRYHDAKLKRDFTANDSAPSVSSSIAPLISGVSGLNDHYVRHHQDVQPAATPKVGSGPAGGYTPAELKSAYGINTLGLDGSGQKVAVFEFANYVQTNIAQYSSHYGLGSPTPVKVNVDGGNTTLGDAEVEVELDIEVVNAIAPKANVDVYIAPNSDAGEIDMWNQLVSNNVPITSSSWGLCELDRTAANLSAVDNAAAQAAAQGMTFLSAAGDSGAYDCERDGGSNTTKLAVDFPGSDPNVTSVGGTDLALSGGGYGSESVWNESGGWSGGGGVSNTYARPSWQTGPGVDTAAKRQVPDVSAVAAGGEYSIYTQGSWTTVGGTSASTPLWAGYLALVNQKAASQSKPRVGAVNAKLYQIGAGSGYGNAFHDVTTGNNRYYNAAANFDKASGWGSPKAAGLTDALLGGGGTGSISVTNPGSKTGTVGTAISTLQLSASGGTAPYTWTASGLPAGLSISSSGAITGTPSTAGTYNVTVTATDSSSAHATGNASFTWTISGGGGGTCSGQKFANPGFETTGGWTTSSGVISTASGSAVPHSGTHFAWLDGYGSTHTDTAAQTVSIPAGCHATLTYYLYISTSETGSIAYDKFTVKAGSTTVQSYSNVNHSTGYVQHSVDLSAYAGQSVTITFTGSEDSSLATSFLVDDTALTLS</sequence>
<proteinExistence type="predicted"/>
<evidence type="ECO:0000313" key="11">
    <source>
        <dbReference type="Proteomes" id="UP000295444"/>
    </source>
</evidence>
<keyword evidence="8" id="KW-0732">Signal</keyword>
<name>A0A4R6SK94_LABRH</name>
<evidence type="ECO:0000256" key="2">
    <source>
        <dbReference type="ARBA" id="ARBA00022670"/>
    </source>
</evidence>
<evidence type="ECO:0000256" key="8">
    <source>
        <dbReference type="SAM" id="SignalP"/>
    </source>
</evidence>
<evidence type="ECO:0000256" key="7">
    <source>
        <dbReference type="ARBA" id="ARBA00023145"/>
    </source>
</evidence>
<dbReference type="EMBL" id="SNXZ01000001">
    <property type="protein sequence ID" value="TDQ04786.1"/>
    <property type="molecule type" value="Genomic_DNA"/>
</dbReference>
<dbReference type="Gene3D" id="3.40.50.200">
    <property type="entry name" value="Peptidase S8/S53 domain"/>
    <property type="match status" value="1"/>
</dbReference>
<comment type="cofactor">
    <cofactor evidence="1">
        <name>Ca(2+)</name>
        <dbReference type="ChEBI" id="CHEBI:29108"/>
    </cofactor>
</comment>
<evidence type="ECO:0000256" key="6">
    <source>
        <dbReference type="ARBA" id="ARBA00022837"/>
    </source>
</evidence>
<evidence type="ECO:0000256" key="3">
    <source>
        <dbReference type="ARBA" id="ARBA00022723"/>
    </source>
</evidence>
<evidence type="ECO:0000256" key="4">
    <source>
        <dbReference type="ARBA" id="ARBA00022801"/>
    </source>
</evidence>
<dbReference type="GO" id="GO:0005509">
    <property type="term" value="F:calcium ion binding"/>
    <property type="evidence" value="ECO:0007669"/>
    <property type="project" value="InterPro"/>
</dbReference>
<comment type="caution">
    <text evidence="10">The sequence shown here is derived from an EMBL/GenBank/DDBJ whole genome shotgun (WGS) entry which is preliminary data.</text>
</comment>
<dbReference type="InterPro" id="IPR000209">
    <property type="entry name" value="Peptidase_S8/S53_dom"/>
</dbReference>
<keyword evidence="3" id="KW-0479">Metal-binding</keyword>
<evidence type="ECO:0000256" key="1">
    <source>
        <dbReference type="ARBA" id="ARBA00001913"/>
    </source>
</evidence>
<accession>A0A4R6SK94</accession>
<dbReference type="InterPro" id="IPR030400">
    <property type="entry name" value="Sedolisin_dom"/>
</dbReference>
<dbReference type="CDD" id="cd04056">
    <property type="entry name" value="Peptidases_S53"/>
    <property type="match status" value="1"/>
</dbReference>
<gene>
    <name evidence="10" type="ORF">EV186_101743</name>
</gene>
<keyword evidence="6" id="KW-0106">Calcium</keyword>
<dbReference type="PROSITE" id="PS00138">
    <property type="entry name" value="SUBTILASE_SER"/>
    <property type="match status" value="1"/>
</dbReference>
<dbReference type="SMART" id="SM00944">
    <property type="entry name" value="Pro-kuma_activ"/>
    <property type="match status" value="1"/>
</dbReference>
<dbReference type="Gene3D" id="2.60.40.10">
    <property type="entry name" value="Immunoglobulins"/>
    <property type="match status" value="1"/>
</dbReference>
<feature type="signal peptide" evidence="8">
    <location>
        <begin position="1"/>
        <end position="28"/>
    </location>
</feature>
<organism evidence="10 11">
    <name type="scientific">Labedaea rhizosphaerae</name>
    <dbReference type="NCBI Taxonomy" id="598644"/>
    <lineage>
        <taxon>Bacteria</taxon>
        <taxon>Bacillati</taxon>
        <taxon>Actinomycetota</taxon>
        <taxon>Actinomycetes</taxon>
        <taxon>Pseudonocardiales</taxon>
        <taxon>Pseudonocardiaceae</taxon>
        <taxon>Labedaea</taxon>
    </lineage>
</organism>
<dbReference type="RefSeq" id="WP_166659005.1">
    <property type="nucleotide sequence ID" value="NZ_SNXZ01000001.1"/>
</dbReference>
<dbReference type="SUPFAM" id="SSF52743">
    <property type="entry name" value="Subtilisin-like"/>
    <property type="match status" value="1"/>
</dbReference>
<dbReference type="PANTHER" id="PTHR14218">
    <property type="entry name" value="PROTEASE S8 TRIPEPTIDYL PEPTIDASE I CLN2"/>
    <property type="match status" value="1"/>
</dbReference>
<dbReference type="GO" id="GO:0005975">
    <property type="term" value="P:carbohydrate metabolic process"/>
    <property type="evidence" value="ECO:0007669"/>
    <property type="project" value="UniProtKB-ARBA"/>
</dbReference>
<dbReference type="Pfam" id="PF05345">
    <property type="entry name" value="He_PIG"/>
    <property type="match status" value="1"/>
</dbReference>
<dbReference type="GO" id="GO:0006508">
    <property type="term" value="P:proteolysis"/>
    <property type="evidence" value="ECO:0007669"/>
    <property type="project" value="UniProtKB-KW"/>
</dbReference>
<dbReference type="PANTHER" id="PTHR14218:SF15">
    <property type="entry name" value="TRIPEPTIDYL-PEPTIDASE 1"/>
    <property type="match status" value="1"/>
</dbReference>
<dbReference type="InterPro" id="IPR013783">
    <property type="entry name" value="Ig-like_fold"/>
</dbReference>
<dbReference type="PROSITE" id="PS51695">
    <property type="entry name" value="SEDOLISIN"/>
    <property type="match status" value="1"/>
</dbReference>
<dbReference type="InterPro" id="IPR036852">
    <property type="entry name" value="Peptidase_S8/S53_dom_sf"/>
</dbReference>
<dbReference type="InterPro" id="IPR015366">
    <property type="entry name" value="S53_propep"/>
</dbReference>
<dbReference type="GO" id="GO:0008240">
    <property type="term" value="F:tripeptidyl-peptidase activity"/>
    <property type="evidence" value="ECO:0007669"/>
    <property type="project" value="TreeGrafter"/>
</dbReference>
<dbReference type="CDD" id="cd11377">
    <property type="entry name" value="Pro-peptidase_S53"/>
    <property type="match status" value="1"/>
</dbReference>
<keyword evidence="7" id="KW-0865">Zymogen</keyword>
<dbReference type="GO" id="GO:0016020">
    <property type="term" value="C:membrane"/>
    <property type="evidence" value="ECO:0007669"/>
    <property type="project" value="InterPro"/>
</dbReference>
<keyword evidence="11" id="KW-1185">Reference proteome</keyword>
<dbReference type="SUPFAM" id="SSF54897">
    <property type="entry name" value="Protease propeptides/inhibitors"/>
    <property type="match status" value="1"/>
</dbReference>
<protein>
    <submittedName>
        <fullName evidence="10">Kumamolisin</fullName>
    </submittedName>
</protein>
<dbReference type="InterPro" id="IPR023828">
    <property type="entry name" value="Peptidase_S8_Ser-AS"/>
</dbReference>
<evidence type="ECO:0000259" key="9">
    <source>
        <dbReference type="PROSITE" id="PS51695"/>
    </source>
</evidence>
<dbReference type="Pfam" id="PF09286">
    <property type="entry name" value="Pro-kuma_activ"/>
    <property type="match status" value="1"/>
</dbReference>
<dbReference type="InterPro" id="IPR015919">
    <property type="entry name" value="Cadherin-like_sf"/>
</dbReference>
<dbReference type="Pfam" id="PF00082">
    <property type="entry name" value="Peptidase_S8"/>
    <property type="match status" value="1"/>
</dbReference>
<feature type="domain" description="Peptidase S53" evidence="9">
    <location>
        <begin position="211"/>
        <end position="557"/>
    </location>
</feature>
<dbReference type="SUPFAM" id="SSF49313">
    <property type="entry name" value="Cadherin-like"/>
    <property type="match status" value="1"/>
</dbReference>
<keyword evidence="2" id="KW-0645">Protease</keyword>
<keyword evidence="5" id="KW-0720">Serine protease</keyword>
<keyword evidence="4" id="KW-0378">Hydrolase</keyword>
<dbReference type="Proteomes" id="UP000295444">
    <property type="component" value="Unassembled WGS sequence"/>
</dbReference>
<dbReference type="GO" id="GO:0004252">
    <property type="term" value="F:serine-type endopeptidase activity"/>
    <property type="evidence" value="ECO:0007669"/>
    <property type="project" value="InterPro"/>
</dbReference>
<dbReference type="AlphaFoldDB" id="A0A4R6SK94"/>